<evidence type="ECO:0000313" key="1">
    <source>
        <dbReference type="EMBL" id="GAH93893.1"/>
    </source>
</evidence>
<dbReference type="AlphaFoldDB" id="X1LIB1"/>
<comment type="caution">
    <text evidence="1">The sequence shown here is derived from an EMBL/GenBank/DDBJ whole genome shotgun (WGS) entry which is preliminary data.</text>
</comment>
<dbReference type="EMBL" id="BARV01001252">
    <property type="protein sequence ID" value="GAH93893.1"/>
    <property type="molecule type" value="Genomic_DNA"/>
</dbReference>
<accession>X1LIB1</accession>
<organism evidence="1">
    <name type="scientific">marine sediment metagenome</name>
    <dbReference type="NCBI Taxonomy" id="412755"/>
    <lineage>
        <taxon>unclassified sequences</taxon>
        <taxon>metagenomes</taxon>
        <taxon>ecological metagenomes</taxon>
    </lineage>
</organism>
<protein>
    <submittedName>
        <fullName evidence="1">Uncharacterized protein</fullName>
    </submittedName>
</protein>
<gene>
    <name evidence="1" type="ORF">S06H3_03746</name>
</gene>
<feature type="non-terminal residue" evidence="1">
    <location>
        <position position="1"/>
    </location>
</feature>
<proteinExistence type="predicted"/>
<reference evidence="1" key="1">
    <citation type="journal article" date="2014" name="Front. Microbiol.">
        <title>High frequency of phylogenetically diverse reductive dehalogenase-homologous genes in deep subseafloor sedimentary metagenomes.</title>
        <authorList>
            <person name="Kawai M."/>
            <person name="Futagami T."/>
            <person name="Toyoda A."/>
            <person name="Takaki Y."/>
            <person name="Nishi S."/>
            <person name="Hori S."/>
            <person name="Arai W."/>
            <person name="Tsubouchi T."/>
            <person name="Morono Y."/>
            <person name="Uchiyama I."/>
            <person name="Ito T."/>
            <person name="Fujiyama A."/>
            <person name="Inagaki F."/>
            <person name="Takami H."/>
        </authorList>
    </citation>
    <scope>NUCLEOTIDE SEQUENCE</scope>
    <source>
        <strain evidence="1">Expedition CK06-06</strain>
    </source>
</reference>
<sequence>IGECGKILQSHVNAHCFLRDGLGRRLYLAGDAGIPAVNFLFNRTGLRLALKGTVELYLHHAYFRELQGLLHQFEAPVLGVGEAVVSVGSFIAGIASLAVLLLEPHKEKGIGFVEAQEYVLKHLGMDLSKI</sequence>
<name>X1LIB1_9ZZZZ</name>